<reference evidence="1 2" key="1">
    <citation type="submission" date="2021-06" db="EMBL/GenBank/DDBJ databases">
        <authorList>
            <person name="Kallberg Y."/>
            <person name="Tangrot J."/>
            <person name="Rosling A."/>
        </authorList>
    </citation>
    <scope>NUCLEOTIDE SEQUENCE [LARGE SCALE GENOMIC DNA]</scope>
    <source>
        <strain evidence="1 2">120-4 pot B 10/14</strain>
    </source>
</reference>
<dbReference type="EMBL" id="CAJVQB010010019">
    <property type="protein sequence ID" value="CAG8735864.1"/>
    <property type="molecule type" value="Genomic_DNA"/>
</dbReference>
<protein>
    <submittedName>
        <fullName evidence="1">20966_t:CDS:1</fullName>
    </submittedName>
</protein>
<organism evidence="1 2">
    <name type="scientific">Gigaspora margarita</name>
    <dbReference type="NCBI Taxonomy" id="4874"/>
    <lineage>
        <taxon>Eukaryota</taxon>
        <taxon>Fungi</taxon>
        <taxon>Fungi incertae sedis</taxon>
        <taxon>Mucoromycota</taxon>
        <taxon>Glomeromycotina</taxon>
        <taxon>Glomeromycetes</taxon>
        <taxon>Diversisporales</taxon>
        <taxon>Gigasporaceae</taxon>
        <taxon>Gigaspora</taxon>
    </lineage>
</organism>
<accession>A0ABN7V740</accession>
<dbReference type="Proteomes" id="UP000789901">
    <property type="component" value="Unassembled WGS sequence"/>
</dbReference>
<proteinExistence type="predicted"/>
<name>A0ABN7V740_GIGMA</name>
<evidence type="ECO:0000313" key="2">
    <source>
        <dbReference type="Proteomes" id="UP000789901"/>
    </source>
</evidence>
<gene>
    <name evidence="1" type="ORF">GMARGA_LOCUS14848</name>
</gene>
<sequence>GIKVNQERNDHFEDDFLEEPTEGALTYQYRRCKKSVPAIIGECEAFKWYSEDGDSNRKYSLGFL</sequence>
<keyword evidence="2" id="KW-1185">Reference proteome</keyword>
<evidence type="ECO:0000313" key="1">
    <source>
        <dbReference type="EMBL" id="CAG8735864.1"/>
    </source>
</evidence>
<comment type="caution">
    <text evidence="1">The sequence shown here is derived from an EMBL/GenBank/DDBJ whole genome shotgun (WGS) entry which is preliminary data.</text>
</comment>
<feature type="non-terminal residue" evidence="1">
    <location>
        <position position="1"/>
    </location>
</feature>